<evidence type="ECO:0000256" key="1">
    <source>
        <dbReference type="SAM" id="MobiDB-lite"/>
    </source>
</evidence>
<dbReference type="Proteomes" id="UP001432075">
    <property type="component" value="Chromosome"/>
</dbReference>
<reference evidence="5" key="1">
    <citation type="submission" date="2022-10" db="EMBL/GenBank/DDBJ databases">
        <title>The complete genomes of actinobacterial strains from the NBC collection.</title>
        <authorList>
            <person name="Joergensen T.S."/>
            <person name="Alvarez Arevalo M."/>
            <person name="Sterndorff E.B."/>
            <person name="Faurdal D."/>
            <person name="Vuksanovic O."/>
            <person name="Mourched A.-S."/>
            <person name="Charusanti P."/>
            <person name="Shaw S."/>
            <person name="Blin K."/>
            <person name="Weber T."/>
        </authorList>
    </citation>
    <scope>NUCLEOTIDE SEQUENCE</scope>
    <source>
        <strain evidence="5">NBC_00283</strain>
    </source>
</reference>
<feature type="transmembrane region" description="Helical" evidence="2">
    <location>
        <begin position="443"/>
        <end position="463"/>
    </location>
</feature>
<evidence type="ECO:0000313" key="5">
    <source>
        <dbReference type="EMBL" id="WUO48836.1"/>
    </source>
</evidence>
<evidence type="ECO:0000256" key="2">
    <source>
        <dbReference type="SAM" id="Phobius"/>
    </source>
</evidence>
<keyword evidence="2" id="KW-1133">Transmembrane helix</keyword>
<feature type="signal peptide" evidence="3">
    <location>
        <begin position="1"/>
        <end position="32"/>
    </location>
</feature>
<evidence type="ECO:0000256" key="3">
    <source>
        <dbReference type="SAM" id="SignalP"/>
    </source>
</evidence>
<keyword evidence="2" id="KW-0472">Membrane</keyword>
<feature type="chain" id="PRO_5047392677" evidence="3">
    <location>
        <begin position="33"/>
        <end position="491"/>
    </location>
</feature>
<protein>
    <submittedName>
        <fullName evidence="5">HtaA domain-containing protein</fullName>
    </submittedName>
</protein>
<feature type="region of interest" description="Disordered" evidence="1">
    <location>
        <begin position="208"/>
        <end position="243"/>
    </location>
</feature>
<evidence type="ECO:0000259" key="4">
    <source>
        <dbReference type="Pfam" id="PF04213"/>
    </source>
</evidence>
<keyword evidence="2" id="KW-0812">Transmembrane</keyword>
<feature type="domain" description="Htaa" evidence="4">
    <location>
        <begin position="40"/>
        <end position="205"/>
    </location>
</feature>
<dbReference type="EMBL" id="CP108057">
    <property type="protein sequence ID" value="WUO48836.1"/>
    <property type="molecule type" value="Genomic_DNA"/>
</dbReference>
<feature type="region of interest" description="Disordered" evidence="1">
    <location>
        <begin position="467"/>
        <end position="491"/>
    </location>
</feature>
<feature type="domain" description="Htaa" evidence="4">
    <location>
        <begin position="246"/>
        <end position="394"/>
    </location>
</feature>
<feature type="compositionally biased region" description="Low complexity" evidence="1">
    <location>
        <begin position="412"/>
        <end position="430"/>
    </location>
</feature>
<sequence>MSARPARALAVGLLATLAALLTALVPATGAHAAGRTVQGGRLDWGIKSSFQSYVTGPVAKGGFKLKNGAATAGGSLFRFHSATGSYDPESGAFEASFSGGVQFQGHQKPDGAYELDLSVSRPTVKINGGVGTLYVDVSSKAKDTGVVSTRSQVPFAALGLGGVNMRGGGSPIALNGIPVTLTGEGAQAFAGYYAAGAQLDPISLSADVKTAPQTGQPSQPAGTPSAQPSPSGSPQGAPPAGAFTDAAVDWGVRRTFREYVTGSIGQGKWTLADGAQDGGALFRFGRGKGSYDGGKGTLDAAFAGSVHFTGAHLDLKLGALSAKVQDGKGVLTADVTTAGETRSAVPLVEFDAKGLKTEGGLATLTEAPATLTEGGSQAFNSMYKAGTEMDPVSLAVALDEGARLPALPDLGSTATPAPGSAASPSAAAPEPARKAADGSHTGTYAAVGAAVLALAGAAAFLVVRKRRTAPPSPSSSSSSAAEAGPTDTPRS</sequence>
<feature type="compositionally biased region" description="Low complexity" evidence="1">
    <location>
        <begin position="216"/>
        <end position="242"/>
    </location>
</feature>
<accession>A0ABZ1RQ42</accession>
<dbReference type="RefSeq" id="WP_328776620.1">
    <property type="nucleotide sequence ID" value="NZ_CP108057.1"/>
</dbReference>
<gene>
    <name evidence="5" type="ORF">OHU17_25035</name>
</gene>
<feature type="region of interest" description="Disordered" evidence="1">
    <location>
        <begin position="407"/>
        <end position="438"/>
    </location>
</feature>
<evidence type="ECO:0000313" key="6">
    <source>
        <dbReference type="Proteomes" id="UP001432075"/>
    </source>
</evidence>
<keyword evidence="6" id="KW-1185">Reference proteome</keyword>
<organism evidence="5 6">
    <name type="scientific">Streptomyces goshikiensis</name>
    <dbReference type="NCBI Taxonomy" id="1942"/>
    <lineage>
        <taxon>Bacteria</taxon>
        <taxon>Bacillati</taxon>
        <taxon>Actinomycetota</taxon>
        <taxon>Actinomycetes</taxon>
        <taxon>Kitasatosporales</taxon>
        <taxon>Streptomycetaceae</taxon>
        <taxon>Streptomyces</taxon>
    </lineage>
</organism>
<proteinExistence type="predicted"/>
<dbReference type="InterPro" id="IPR007331">
    <property type="entry name" value="Htaa"/>
</dbReference>
<dbReference type="Pfam" id="PF04213">
    <property type="entry name" value="HtaA"/>
    <property type="match status" value="2"/>
</dbReference>
<keyword evidence="3" id="KW-0732">Signal</keyword>
<name>A0ABZ1RQ42_9ACTN</name>